<evidence type="ECO:0000313" key="2">
    <source>
        <dbReference type="EMBL" id="PWF26037.1"/>
    </source>
</evidence>
<feature type="region of interest" description="Disordered" evidence="1">
    <location>
        <begin position="1"/>
        <end position="56"/>
    </location>
</feature>
<organism evidence="2 3">
    <name type="scientific">Ancrocorticia populi</name>
    <dbReference type="NCBI Taxonomy" id="2175228"/>
    <lineage>
        <taxon>Bacteria</taxon>
        <taxon>Bacillati</taxon>
        <taxon>Actinomycetota</taxon>
        <taxon>Actinomycetes</taxon>
        <taxon>Actinomycetales</taxon>
        <taxon>Actinomycetaceae</taxon>
        <taxon>Ancrocorticia</taxon>
    </lineage>
</organism>
<dbReference type="OrthoDB" id="3831049at2"/>
<keyword evidence="3" id="KW-1185">Reference proteome</keyword>
<dbReference type="EMBL" id="QETB01000004">
    <property type="protein sequence ID" value="PWF26037.1"/>
    <property type="molecule type" value="Genomic_DNA"/>
</dbReference>
<dbReference type="Proteomes" id="UP000245283">
    <property type="component" value="Unassembled WGS sequence"/>
</dbReference>
<evidence type="ECO:0000313" key="3">
    <source>
        <dbReference type="Proteomes" id="UP000245283"/>
    </source>
</evidence>
<gene>
    <name evidence="2" type="ORF">DD236_08050</name>
</gene>
<feature type="compositionally biased region" description="Acidic residues" evidence="1">
    <location>
        <begin position="1"/>
        <end position="11"/>
    </location>
</feature>
<dbReference type="AlphaFoldDB" id="A0A2V1K774"/>
<dbReference type="RefSeq" id="WP_109093864.1">
    <property type="nucleotide sequence ID" value="NZ_QETB01000004.1"/>
</dbReference>
<reference evidence="3" key="1">
    <citation type="submission" date="2018-05" db="EMBL/GenBank/DDBJ databases">
        <authorList>
            <person name="Li Y."/>
        </authorList>
    </citation>
    <scope>NUCLEOTIDE SEQUENCE [LARGE SCALE GENOMIC DNA]</scope>
    <source>
        <strain evidence="3">sk1b4</strain>
    </source>
</reference>
<proteinExistence type="predicted"/>
<sequence length="157" mass="17053">MTQETTIEEQQDVTTTDTLDDSVSNADATPEAEVNGVDPENEGTQTDPPEPDSFPREYVEKLRDENAKYRRRAGQSDVLAQRLHTALTAATGRLQDPTDLPYDAAHLDDPEALEQAIDDLLKAKPHLGARRPTGSIGQGQTSTTNMVDLAGILRANA</sequence>
<accession>A0A2V1K774</accession>
<name>A0A2V1K774_9ACTO</name>
<protein>
    <submittedName>
        <fullName evidence="2">Uncharacterized protein</fullName>
    </submittedName>
</protein>
<evidence type="ECO:0000256" key="1">
    <source>
        <dbReference type="SAM" id="MobiDB-lite"/>
    </source>
</evidence>
<comment type="caution">
    <text evidence="2">The sequence shown here is derived from an EMBL/GenBank/DDBJ whole genome shotgun (WGS) entry which is preliminary data.</text>
</comment>